<dbReference type="AlphaFoldDB" id="A0AA38FXW6"/>
<feature type="non-terminal residue" evidence="1">
    <location>
        <position position="1"/>
    </location>
</feature>
<dbReference type="InterPro" id="IPR016197">
    <property type="entry name" value="Chromo-like_dom_sf"/>
</dbReference>
<gene>
    <name evidence="1" type="ORF">KI387_027223</name>
</gene>
<dbReference type="EMBL" id="JAHRHJ020000006">
    <property type="protein sequence ID" value="KAH9312188.1"/>
    <property type="molecule type" value="Genomic_DNA"/>
</dbReference>
<sequence length="59" mass="7055">VQDPGIIVVKPIRVLGTRQLYLRNHEVNQCKVQWDQFSEESATWENLEEMRSTFPYLFD</sequence>
<organism evidence="1 2">
    <name type="scientific">Taxus chinensis</name>
    <name type="common">Chinese yew</name>
    <name type="synonym">Taxus wallichiana var. chinensis</name>
    <dbReference type="NCBI Taxonomy" id="29808"/>
    <lineage>
        <taxon>Eukaryota</taxon>
        <taxon>Viridiplantae</taxon>
        <taxon>Streptophyta</taxon>
        <taxon>Embryophyta</taxon>
        <taxon>Tracheophyta</taxon>
        <taxon>Spermatophyta</taxon>
        <taxon>Pinopsida</taxon>
        <taxon>Pinidae</taxon>
        <taxon>Conifers II</taxon>
        <taxon>Cupressales</taxon>
        <taxon>Taxaceae</taxon>
        <taxon>Taxus</taxon>
    </lineage>
</organism>
<reference evidence="1 2" key="1">
    <citation type="journal article" date="2021" name="Nat. Plants">
        <title>The Taxus genome provides insights into paclitaxel biosynthesis.</title>
        <authorList>
            <person name="Xiong X."/>
            <person name="Gou J."/>
            <person name="Liao Q."/>
            <person name="Li Y."/>
            <person name="Zhou Q."/>
            <person name="Bi G."/>
            <person name="Li C."/>
            <person name="Du R."/>
            <person name="Wang X."/>
            <person name="Sun T."/>
            <person name="Guo L."/>
            <person name="Liang H."/>
            <person name="Lu P."/>
            <person name="Wu Y."/>
            <person name="Zhang Z."/>
            <person name="Ro D.K."/>
            <person name="Shang Y."/>
            <person name="Huang S."/>
            <person name="Yan J."/>
        </authorList>
    </citation>
    <scope>NUCLEOTIDE SEQUENCE [LARGE SCALE GENOMIC DNA]</scope>
    <source>
        <strain evidence="1">Ta-2019</strain>
    </source>
</reference>
<dbReference type="Proteomes" id="UP000824469">
    <property type="component" value="Unassembled WGS sequence"/>
</dbReference>
<accession>A0AA38FXW6</accession>
<protein>
    <recommendedName>
        <fullName evidence="3">Chromo domain-containing protein</fullName>
    </recommendedName>
</protein>
<dbReference type="SUPFAM" id="SSF54160">
    <property type="entry name" value="Chromo domain-like"/>
    <property type="match status" value="1"/>
</dbReference>
<name>A0AA38FXW6_TAXCH</name>
<keyword evidence="2" id="KW-1185">Reference proteome</keyword>
<evidence type="ECO:0008006" key="3">
    <source>
        <dbReference type="Google" id="ProtNLM"/>
    </source>
</evidence>
<proteinExistence type="predicted"/>
<evidence type="ECO:0000313" key="1">
    <source>
        <dbReference type="EMBL" id="KAH9312188.1"/>
    </source>
</evidence>
<evidence type="ECO:0000313" key="2">
    <source>
        <dbReference type="Proteomes" id="UP000824469"/>
    </source>
</evidence>
<comment type="caution">
    <text evidence="1">The sequence shown here is derived from an EMBL/GenBank/DDBJ whole genome shotgun (WGS) entry which is preliminary data.</text>
</comment>